<dbReference type="Proteomes" id="UP000654075">
    <property type="component" value="Unassembled WGS sequence"/>
</dbReference>
<name>A0A813E5L1_POLGL</name>
<protein>
    <submittedName>
        <fullName evidence="2">Uncharacterized protein</fullName>
    </submittedName>
</protein>
<evidence type="ECO:0000313" key="3">
    <source>
        <dbReference type="Proteomes" id="UP000654075"/>
    </source>
</evidence>
<dbReference type="AlphaFoldDB" id="A0A813E5L1"/>
<evidence type="ECO:0000313" key="2">
    <source>
        <dbReference type="EMBL" id="CAE8593204.1"/>
    </source>
</evidence>
<organism evidence="2 3">
    <name type="scientific">Polarella glacialis</name>
    <name type="common">Dinoflagellate</name>
    <dbReference type="NCBI Taxonomy" id="89957"/>
    <lineage>
        <taxon>Eukaryota</taxon>
        <taxon>Sar</taxon>
        <taxon>Alveolata</taxon>
        <taxon>Dinophyceae</taxon>
        <taxon>Suessiales</taxon>
        <taxon>Suessiaceae</taxon>
        <taxon>Polarella</taxon>
    </lineage>
</organism>
<feature type="compositionally biased region" description="Low complexity" evidence="1">
    <location>
        <begin position="74"/>
        <end position="86"/>
    </location>
</feature>
<proteinExistence type="predicted"/>
<feature type="compositionally biased region" description="Low complexity" evidence="1">
    <location>
        <begin position="43"/>
        <end position="67"/>
    </location>
</feature>
<keyword evidence="3" id="KW-1185">Reference proteome</keyword>
<feature type="region of interest" description="Disordered" evidence="1">
    <location>
        <begin position="23"/>
        <end position="111"/>
    </location>
</feature>
<dbReference type="EMBL" id="CAJNNV010006179">
    <property type="protein sequence ID" value="CAE8593204.1"/>
    <property type="molecule type" value="Genomic_DNA"/>
</dbReference>
<evidence type="ECO:0000256" key="1">
    <source>
        <dbReference type="SAM" id="MobiDB-lite"/>
    </source>
</evidence>
<comment type="caution">
    <text evidence="2">The sequence shown here is derived from an EMBL/GenBank/DDBJ whole genome shotgun (WGS) entry which is preliminary data.</text>
</comment>
<gene>
    <name evidence="2" type="ORF">PGLA1383_LOCUS11808</name>
</gene>
<accession>A0A813E5L1</accession>
<sequence length="177" mass="19054">MAPPEIELGAVFSFCKQHKQQQKLNKKVMFQTGQNRKITNPVEEGAAQAEGASGSSAPACSSESAAAAEKDAAEQAPAASTEAQAAPEPPRERKRRRGWEEEKPYVPPATSTAASAALIEAMVKKWVPTEKQLEDMSVDGLLQVLKSWGAQGELRHCSKDSKEGLLQKAKKIILGKT</sequence>
<reference evidence="2" key="1">
    <citation type="submission" date="2021-02" db="EMBL/GenBank/DDBJ databases">
        <authorList>
            <person name="Dougan E. K."/>
            <person name="Rhodes N."/>
            <person name="Thang M."/>
            <person name="Chan C."/>
        </authorList>
    </citation>
    <scope>NUCLEOTIDE SEQUENCE</scope>
</reference>